<evidence type="ECO:0000313" key="2">
    <source>
        <dbReference type="EMBL" id="MBI6871188.1"/>
    </source>
</evidence>
<protein>
    <recommendedName>
        <fullName evidence="4">Lipoprotein</fullName>
    </recommendedName>
</protein>
<comment type="caution">
    <text evidence="2">The sequence shown here is derived from an EMBL/GenBank/DDBJ whole genome shotgun (WGS) entry which is preliminary data.</text>
</comment>
<evidence type="ECO:0000313" key="3">
    <source>
        <dbReference type="Proteomes" id="UP000622687"/>
    </source>
</evidence>
<proteinExistence type="predicted"/>
<feature type="transmembrane region" description="Helical" evidence="1">
    <location>
        <begin position="12"/>
        <end position="31"/>
    </location>
</feature>
<organism evidence="2 3">
    <name type="scientific">Clostridium aciditolerans</name>
    <dbReference type="NCBI Taxonomy" id="339861"/>
    <lineage>
        <taxon>Bacteria</taxon>
        <taxon>Bacillati</taxon>
        <taxon>Bacillota</taxon>
        <taxon>Clostridia</taxon>
        <taxon>Eubacteriales</taxon>
        <taxon>Clostridiaceae</taxon>
        <taxon>Clostridium</taxon>
    </lineage>
</organism>
<dbReference type="Proteomes" id="UP000622687">
    <property type="component" value="Unassembled WGS sequence"/>
</dbReference>
<keyword evidence="1" id="KW-0812">Transmembrane</keyword>
<reference evidence="2" key="1">
    <citation type="submission" date="2020-12" db="EMBL/GenBank/DDBJ databases">
        <title>Clostridium thailandense sp. nov., a novel acetogenic bacterium isolated from peat land soil in Thailand.</title>
        <authorList>
            <person name="Chaikitkaew S."/>
            <person name="Birkeland N.K."/>
        </authorList>
    </citation>
    <scope>NUCLEOTIDE SEQUENCE</scope>
    <source>
        <strain evidence="2">DSM 17425</strain>
    </source>
</reference>
<evidence type="ECO:0008006" key="4">
    <source>
        <dbReference type="Google" id="ProtNLM"/>
    </source>
</evidence>
<keyword evidence="3" id="KW-1185">Reference proteome</keyword>
<dbReference type="RefSeq" id="WP_211140647.1">
    <property type="nucleotide sequence ID" value="NZ_JAEEGB010000001.1"/>
</dbReference>
<gene>
    <name evidence="2" type="ORF">I6U51_00525</name>
</gene>
<dbReference type="AlphaFoldDB" id="A0A934HQ37"/>
<sequence>MNFSQREKNFSLCLSVFFIVVLFIFSVKIYFHKLINNKSFNFNPNLSSEFNSGLLISFRNDLDKDISTYRTLWITPDSSNNLKIINEINFVVVPHKNSLWKIEPVRYNFTNTKDYIEYLVAHDFGDGYTPETFQYKFSTYRNKLTFVDKNYVGVSTYIISHDGNKFYRDNTCAIVDLENLTNYKSTKNRVTMRDVFSEKSIPIINKYRNQKINLGECSEKNAINTTSGEFWKIGRKDGRWLPQIAKTFKCATYNDYILYNTELYLPESVSSNNELYTSYKSIVKTLPDTEDVISSPNKDMVGIFTSYKLTIYPYSNGTFGNPALELELGKNETMIMAQWANEKEIKVWTDAIKKYCSEN</sequence>
<evidence type="ECO:0000256" key="1">
    <source>
        <dbReference type="SAM" id="Phobius"/>
    </source>
</evidence>
<name>A0A934HQ37_9CLOT</name>
<keyword evidence="1" id="KW-0472">Membrane</keyword>
<dbReference type="EMBL" id="JAEEGB010000001">
    <property type="protein sequence ID" value="MBI6871188.1"/>
    <property type="molecule type" value="Genomic_DNA"/>
</dbReference>
<keyword evidence="1" id="KW-1133">Transmembrane helix</keyword>
<accession>A0A934HQ37</accession>